<sequence>MATYLRTLKSLADSLAAINSHVSHKNLVIYALVGLPSEYESFITTVTNNNTVLSFNDLRTKLLYQEQRLHHLHGASHHDTAFVATNSGPGHDFVGRSKGRGGLTSTPKCLLSRSYDETNRFFAGQPAPRGFDIHLLRPSFGSPGSNIVHNGCGRGLLPTPSAGVRASSSTLMRSSLICQICSKVGHSALACYNRFNHSYASDDLPRSFSAMAVAETSDTQWYPDSGASAYMTPNDGMLFNSSPYTVSIVSQFMHYAHTTHLQAVKRIFRYLKGTLIHDLLLRLISHLSLVAYADADWARCPDSRRSTSGNALFLGSNVISWHAKKQPTVSQSSAESEYRSVAYAVAESYWLRQLLRDLDVFLPQPVVVYCDNVSATYLAKHPVFHARTKHIEIDFHFVREKVANSISV</sequence>
<dbReference type="SUPFAM" id="SSF56672">
    <property type="entry name" value="DNA/RNA polymerases"/>
    <property type="match status" value="1"/>
</dbReference>
<dbReference type="Proteomes" id="UP001187471">
    <property type="component" value="Unassembled WGS sequence"/>
</dbReference>
<name>A0AA88R415_9ASTE</name>
<dbReference type="AlphaFoldDB" id="A0AA88R415"/>
<evidence type="ECO:0000313" key="2">
    <source>
        <dbReference type="Proteomes" id="UP001187471"/>
    </source>
</evidence>
<gene>
    <name evidence="1" type="ORF">RJ640_020469</name>
</gene>
<dbReference type="PANTHER" id="PTHR11439:SF524">
    <property type="entry name" value="RNA-DIRECTED DNA POLYMERASE, PROTEIN KINASE RLK-PELLE-DLSV FAMILY"/>
    <property type="match status" value="1"/>
</dbReference>
<comment type="caution">
    <text evidence="1">The sequence shown here is derived from an EMBL/GenBank/DDBJ whole genome shotgun (WGS) entry which is preliminary data.</text>
</comment>
<evidence type="ECO:0000313" key="1">
    <source>
        <dbReference type="EMBL" id="KAK2980817.1"/>
    </source>
</evidence>
<dbReference type="CDD" id="cd09272">
    <property type="entry name" value="RNase_HI_RT_Ty1"/>
    <property type="match status" value="1"/>
</dbReference>
<dbReference type="PANTHER" id="PTHR11439">
    <property type="entry name" value="GAG-POL-RELATED RETROTRANSPOSON"/>
    <property type="match status" value="1"/>
</dbReference>
<accession>A0AA88R415</accession>
<dbReference type="Pfam" id="PF14223">
    <property type="entry name" value="Retrotran_gag_2"/>
    <property type="match status" value="1"/>
</dbReference>
<reference evidence="1" key="1">
    <citation type="submission" date="2022-12" db="EMBL/GenBank/DDBJ databases">
        <title>Draft genome assemblies for two species of Escallonia (Escalloniales).</title>
        <authorList>
            <person name="Chanderbali A."/>
            <person name="Dervinis C."/>
            <person name="Anghel I."/>
            <person name="Soltis D."/>
            <person name="Soltis P."/>
            <person name="Zapata F."/>
        </authorList>
    </citation>
    <scope>NUCLEOTIDE SEQUENCE</scope>
    <source>
        <strain evidence="1">UCBG92.1500</strain>
        <tissue evidence="1">Leaf</tissue>
    </source>
</reference>
<keyword evidence="2" id="KW-1185">Reference proteome</keyword>
<organism evidence="1 2">
    <name type="scientific">Escallonia rubra</name>
    <dbReference type="NCBI Taxonomy" id="112253"/>
    <lineage>
        <taxon>Eukaryota</taxon>
        <taxon>Viridiplantae</taxon>
        <taxon>Streptophyta</taxon>
        <taxon>Embryophyta</taxon>
        <taxon>Tracheophyta</taxon>
        <taxon>Spermatophyta</taxon>
        <taxon>Magnoliopsida</taxon>
        <taxon>eudicotyledons</taxon>
        <taxon>Gunneridae</taxon>
        <taxon>Pentapetalae</taxon>
        <taxon>asterids</taxon>
        <taxon>campanulids</taxon>
        <taxon>Escalloniales</taxon>
        <taxon>Escalloniaceae</taxon>
        <taxon>Escallonia</taxon>
    </lineage>
</organism>
<dbReference type="EMBL" id="JAVXUO010001587">
    <property type="protein sequence ID" value="KAK2980817.1"/>
    <property type="molecule type" value="Genomic_DNA"/>
</dbReference>
<proteinExistence type="predicted"/>
<protein>
    <submittedName>
        <fullName evidence="1">Uncharacterized protein</fullName>
    </submittedName>
</protein>
<dbReference type="InterPro" id="IPR043502">
    <property type="entry name" value="DNA/RNA_pol_sf"/>
</dbReference>